<dbReference type="SFLD" id="SFLDS00052">
    <property type="entry name" value="Ferric_Reductase_Domain"/>
    <property type="match status" value="1"/>
</dbReference>
<dbReference type="SFLD" id="SFLDG01168">
    <property type="entry name" value="Ferric_reductase_subgroup_(FRE"/>
    <property type="match status" value="1"/>
</dbReference>
<evidence type="ECO:0000256" key="2">
    <source>
        <dbReference type="ARBA" id="ARBA00006278"/>
    </source>
</evidence>
<feature type="compositionally biased region" description="Low complexity" evidence="11">
    <location>
        <begin position="559"/>
        <end position="574"/>
    </location>
</feature>
<dbReference type="EMBL" id="JAACJO010000010">
    <property type="protein sequence ID" value="KAF5353260.1"/>
    <property type="molecule type" value="Genomic_DNA"/>
</dbReference>
<sequence>MADTGTPPTIPPEFQQYDSYAEAPGWQLKFSLVWVAGVGLSILFCLPHFIRGVRARRVLHDVFGIREKIDGYINLYGSDTNDTRGRENIRMRVVERRDWRKDWTRNVLNRLGSLVLWTVPWVELNFGQLLVIVGYLLTVILCVVIRTPLTENPNRAGFITLAQLPVVFLFATKNSILSLLLGPGNGYEKLNFVHRWAGRGVFLSALIHGSLWINNHLTWGFPIIGQQKETSGVAALGLLCVIVITSARPVRKAFYEFFYVVHTFAYVAFYVTVCYHTIYAPPWIYPPLAFYGLDMLLRFFRYRIKDATLTPIGNQFTLVNIPFCTDGWTAGQHVRLRVFFEGRIFESHPLTIFTAPPSASCLSDIYGSGITLGARVTGDWSRALNTFALNRGYLETDADPQPKKEQIDDKESIEPDPPAPQTQVQVMIDGPYGGSTIDLGRYETVLLFAGGAGVTFTLGMLDDIVGRCVRLGRANGERTRRIEFTWCIKSFGLLDWFAPALVEIARTAASSNRSPTPLSLHISVYVTCLCDPEAVPPIPNCDVTIMRPDVHHILDDLLTPPTSTSPSQPITTSPYQEKASVSPSPINAGTMLPSSPIAPLPPPSPETDVDNQEIVLISKPGHVTTARRRTADVDSEDGLDPHASQKLPWLGPGGGVAVCASGPAGLVREASNAVARLRLSKRGMEMGGIDIHTEVFSL</sequence>
<dbReference type="InterPro" id="IPR051410">
    <property type="entry name" value="Ferric/Cupric_Reductase"/>
</dbReference>
<dbReference type="SUPFAM" id="SSF52343">
    <property type="entry name" value="Ferredoxin reductase-like, C-terminal NADP-linked domain"/>
    <property type="match status" value="1"/>
</dbReference>
<keyword evidence="10" id="KW-0325">Glycoprotein</keyword>
<accession>A0A8H5FXD2</accession>
<feature type="transmembrane region" description="Helical" evidence="12">
    <location>
        <begin position="257"/>
        <end position="278"/>
    </location>
</feature>
<keyword evidence="5" id="KW-0249">Electron transport</keyword>
<evidence type="ECO:0000256" key="6">
    <source>
        <dbReference type="ARBA" id="ARBA00022989"/>
    </source>
</evidence>
<feature type="region of interest" description="Disordered" evidence="11">
    <location>
        <begin position="558"/>
        <end position="607"/>
    </location>
</feature>
<dbReference type="PROSITE" id="PS51384">
    <property type="entry name" value="FAD_FR"/>
    <property type="match status" value="1"/>
</dbReference>
<dbReference type="GO" id="GO:0015677">
    <property type="term" value="P:copper ion import"/>
    <property type="evidence" value="ECO:0007669"/>
    <property type="project" value="TreeGrafter"/>
</dbReference>
<keyword evidence="3" id="KW-0813">Transport</keyword>
<dbReference type="Pfam" id="PF01794">
    <property type="entry name" value="Ferric_reduct"/>
    <property type="match status" value="1"/>
</dbReference>
<evidence type="ECO:0000256" key="3">
    <source>
        <dbReference type="ARBA" id="ARBA00022448"/>
    </source>
</evidence>
<dbReference type="GO" id="GO:0006826">
    <property type="term" value="P:iron ion transport"/>
    <property type="evidence" value="ECO:0007669"/>
    <property type="project" value="TreeGrafter"/>
</dbReference>
<evidence type="ECO:0000259" key="13">
    <source>
        <dbReference type="PROSITE" id="PS51384"/>
    </source>
</evidence>
<dbReference type="Pfam" id="PF08030">
    <property type="entry name" value="NAD_binding_6"/>
    <property type="match status" value="1"/>
</dbReference>
<keyword evidence="7" id="KW-0560">Oxidoreductase</keyword>
<feature type="transmembrane region" description="Helical" evidence="12">
    <location>
        <begin position="129"/>
        <end position="149"/>
    </location>
</feature>
<feature type="transmembrane region" description="Helical" evidence="12">
    <location>
        <begin position="161"/>
        <end position="184"/>
    </location>
</feature>
<comment type="subcellular location">
    <subcellularLocation>
        <location evidence="1">Membrane</location>
        <topology evidence="1">Multi-pass membrane protein</topology>
    </subcellularLocation>
</comment>
<dbReference type="InterPro" id="IPR013112">
    <property type="entry name" value="FAD-bd_8"/>
</dbReference>
<proteinExistence type="inferred from homology"/>
<feature type="transmembrane region" description="Helical" evidence="12">
    <location>
        <begin position="32"/>
        <end position="50"/>
    </location>
</feature>
<evidence type="ECO:0000313" key="14">
    <source>
        <dbReference type="EMBL" id="KAF5353260.1"/>
    </source>
</evidence>
<organism evidence="14 15">
    <name type="scientific">Leucocoprinus leucothites</name>
    <dbReference type="NCBI Taxonomy" id="201217"/>
    <lineage>
        <taxon>Eukaryota</taxon>
        <taxon>Fungi</taxon>
        <taxon>Dikarya</taxon>
        <taxon>Basidiomycota</taxon>
        <taxon>Agaricomycotina</taxon>
        <taxon>Agaricomycetes</taxon>
        <taxon>Agaricomycetidae</taxon>
        <taxon>Agaricales</taxon>
        <taxon>Agaricineae</taxon>
        <taxon>Agaricaceae</taxon>
        <taxon>Leucocoprinus</taxon>
    </lineage>
</organism>
<dbReference type="InterPro" id="IPR013121">
    <property type="entry name" value="Fe_red_NAD-bd_6"/>
</dbReference>
<keyword evidence="9 12" id="KW-0472">Membrane</keyword>
<dbReference type="PANTHER" id="PTHR32361:SF9">
    <property type="entry name" value="FERRIC REDUCTASE TRANSMEMBRANE COMPONENT 3-RELATED"/>
    <property type="match status" value="1"/>
</dbReference>
<dbReference type="AlphaFoldDB" id="A0A8H5FXD2"/>
<keyword evidence="15" id="KW-1185">Reference proteome</keyword>
<dbReference type="GO" id="GO:0005886">
    <property type="term" value="C:plasma membrane"/>
    <property type="evidence" value="ECO:0007669"/>
    <property type="project" value="TreeGrafter"/>
</dbReference>
<comment type="similarity">
    <text evidence="2">Belongs to the ferric reductase (FRE) family.</text>
</comment>
<evidence type="ECO:0000313" key="15">
    <source>
        <dbReference type="Proteomes" id="UP000559027"/>
    </source>
</evidence>
<dbReference type="OrthoDB" id="3944240at2759"/>
<dbReference type="GO" id="GO:0000293">
    <property type="term" value="F:ferric-chelate reductase activity"/>
    <property type="evidence" value="ECO:0007669"/>
    <property type="project" value="UniProtKB-ARBA"/>
</dbReference>
<keyword evidence="6 12" id="KW-1133">Transmembrane helix</keyword>
<feature type="region of interest" description="Disordered" evidence="11">
    <location>
        <begin position="396"/>
        <end position="422"/>
    </location>
</feature>
<dbReference type="InterPro" id="IPR013130">
    <property type="entry name" value="Fe3_Rdtase_TM_dom"/>
</dbReference>
<comment type="caution">
    <text evidence="14">The sequence shown here is derived from an EMBL/GenBank/DDBJ whole genome shotgun (WGS) entry which is preliminary data.</text>
</comment>
<dbReference type="Gene3D" id="3.40.50.80">
    <property type="entry name" value="Nucleotide-binding domain of ferredoxin-NADP reductase (FNR) module"/>
    <property type="match status" value="1"/>
</dbReference>
<evidence type="ECO:0000256" key="11">
    <source>
        <dbReference type="SAM" id="MobiDB-lite"/>
    </source>
</evidence>
<feature type="transmembrane region" description="Helical" evidence="12">
    <location>
        <begin position="233"/>
        <end position="250"/>
    </location>
</feature>
<feature type="transmembrane region" description="Helical" evidence="12">
    <location>
        <begin position="196"/>
        <end position="213"/>
    </location>
</feature>
<evidence type="ECO:0000256" key="5">
    <source>
        <dbReference type="ARBA" id="ARBA00022982"/>
    </source>
</evidence>
<keyword evidence="4 12" id="KW-0812">Transmembrane</keyword>
<dbReference type="InterPro" id="IPR039261">
    <property type="entry name" value="FNR_nucleotide-bd"/>
</dbReference>
<dbReference type="CDD" id="cd06186">
    <property type="entry name" value="NOX_Duox_like_FAD_NADP"/>
    <property type="match status" value="1"/>
</dbReference>
<evidence type="ECO:0000256" key="10">
    <source>
        <dbReference type="ARBA" id="ARBA00023180"/>
    </source>
</evidence>
<feature type="compositionally biased region" description="Basic and acidic residues" evidence="11">
    <location>
        <begin position="400"/>
        <end position="413"/>
    </location>
</feature>
<evidence type="ECO:0000256" key="7">
    <source>
        <dbReference type="ARBA" id="ARBA00023002"/>
    </source>
</evidence>
<dbReference type="Proteomes" id="UP000559027">
    <property type="component" value="Unassembled WGS sequence"/>
</dbReference>
<name>A0A8H5FXD2_9AGAR</name>
<evidence type="ECO:0000256" key="12">
    <source>
        <dbReference type="SAM" id="Phobius"/>
    </source>
</evidence>
<feature type="compositionally biased region" description="Pro residues" evidence="11">
    <location>
        <begin position="596"/>
        <end position="605"/>
    </location>
</feature>
<dbReference type="GO" id="GO:0006879">
    <property type="term" value="P:intracellular iron ion homeostasis"/>
    <property type="evidence" value="ECO:0007669"/>
    <property type="project" value="TreeGrafter"/>
</dbReference>
<evidence type="ECO:0000256" key="8">
    <source>
        <dbReference type="ARBA" id="ARBA00023065"/>
    </source>
</evidence>
<evidence type="ECO:0000256" key="9">
    <source>
        <dbReference type="ARBA" id="ARBA00023136"/>
    </source>
</evidence>
<dbReference type="Pfam" id="PF08022">
    <property type="entry name" value="FAD_binding_8"/>
    <property type="match status" value="1"/>
</dbReference>
<reference evidence="14 15" key="1">
    <citation type="journal article" date="2020" name="ISME J.">
        <title>Uncovering the hidden diversity of litter-decomposition mechanisms in mushroom-forming fungi.</title>
        <authorList>
            <person name="Floudas D."/>
            <person name="Bentzer J."/>
            <person name="Ahren D."/>
            <person name="Johansson T."/>
            <person name="Persson P."/>
            <person name="Tunlid A."/>
        </authorList>
    </citation>
    <scope>NUCLEOTIDE SEQUENCE [LARGE SCALE GENOMIC DNA]</scope>
    <source>
        <strain evidence="14 15">CBS 146.42</strain>
    </source>
</reference>
<dbReference type="InterPro" id="IPR017927">
    <property type="entry name" value="FAD-bd_FR_type"/>
</dbReference>
<keyword evidence="8" id="KW-0406">Ion transport</keyword>
<dbReference type="PANTHER" id="PTHR32361">
    <property type="entry name" value="FERRIC/CUPRIC REDUCTASE TRANSMEMBRANE COMPONENT"/>
    <property type="match status" value="1"/>
</dbReference>
<evidence type="ECO:0000256" key="4">
    <source>
        <dbReference type="ARBA" id="ARBA00022692"/>
    </source>
</evidence>
<feature type="domain" description="FAD-binding FR-type" evidence="13">
    <location>
        <begin position="297"/>
        <end position="438"/>
    </location>
</feature>
<gene>
    <name evidence="14" type="ORF">D9756_007778</name>
</gene>
<protein>
    <recommendedName>
        <fullName evidence="13">FAD-binding FR-type domain-containing protein</fullName>
    </recommendedName>
</protein>
<evidence type="ECO:0000256" key="1">
    <source>
        <dbReference type="ARBA" id="ARBA00004141"/>
    </source>
</evidence>